<organism evidence="2 3">
    <name type="scientific">Popillia japonica</name>
    <name type="common">Japanese beetle</name>
    <dbReference type="NCBI Taxonomy" id="7064"/>
    <lineage>
        <taxon>Eukaryota</taxon>
        <taxon>Metazoa</taxon>
        <taxon>Ecdysozoa</taxon>
        <taxon>Arthropoda</taxon>
        <taxon>Hexapoda</taxon>
        <taxon>Insecta</taxon>
        <taxon>Pterygota</taxon>
        <taxon>Neoptera</taxon>
        <taxon>Endopterygota</taxon>
        <taxon>Coleoptera</taxon>
        <taxon>Polyphaga</taxon>
        <taxon>Scarabaeiformia</taxon>
        <taxon>Scarabaeidae</taxon>
        <taxon>Rutelinae</taxon>
        <taxon>Popillia</taxon>
    </lineage>
</organism>
<sequence>MDGSKLKMSEAKSKIIEIGSEIKEANSPIQAQKPKSIPLSVIIQNPTVAASANKKAPNFSHRIENIVKPPPDKDQKDSNQISTIIKKPNNADHLNPSCNPKESNTDERSIGSESNLRKGVIVTNTSNQKAAGISIPSPIKSNLDSQKPAISAKPSLDLDQDTECMMEAKELEVLLKETSPKSPQQVPLIKTINEDLIFDDDSSEVGPNTEPISEEKIFEQAAVLLREKPAPNSDISVDNIKTKNEPNSPKQDQPEEAATVGSLTDNNSSINLAQHDIRLIHEASETSFQTIQTSSSSDVDSCNSIPSISNQEINTETDSTDDDPRDLEIKREYMQYETKHLSHNFLFDVKFGPEDDIESIYARIMPSCFMILNLIHEMQNMNNINWWPVDAVGNLMKIKRSLRGIGTFLKRSKKLAAYLNPCIHHFFIFLLQCFGTFRERVKRILDNGFAMKENYISASEGDIYRDVFIQLYDYLCCNRVTEYANFVIKRDESVNTTSNKSDQNQTNQPNSFQPIKSFSSVHQKHMLIIEQLKQRRTAEEEKNEDFKNFISHLGNSNQMSSDDQNNNTQLDDVIIIPDAEDSNADSNSNEDLKRKIDLIIIDSDSEDDAGNKKPKLSNKKNTSYNIADIINLIDEDDLSSDNDKLDGCQDLNNKRQSTEDCSEMHKKFCGDPNLEMSLKRQDEDQSVPKETDVKNSDLQVDSKFESNVKNEAETVEKIETCEEAGKIKIDGVTVKTDIPQNEIKGENDQNPVIQDKNLAPNRNQNQNQNQDRTGLEDEVQNKNNFENVIKIEAQNKEKTSHDNSETIEAIQNYLRETDSIIQDSLTNDQSSDQNQKPNQTDSDTTNHKSNIEAKVIGVAIPNVKDTNSGNGEDSPENNLDTDGYVSDQNDDDSFDNKKKIIKEIYRHRLTKQKDNKTSTQKLIHFRKPSKHKDEGGEDEILPQIENPKDHENFVPQDKSRLISQDISTPIEVLPKIPNKNHPILTNLRRISTDQPPLQLKTRRISLEAHKNVSATNQQYNRVNSLDNSDSFNIQAKAAISEYFDAQRIVARQIAAPIHPDIALRNLESNSNRSNSTTTVAGAKEANKPKHIQSDVPLLQPPPINSKELLRQAVIKRHLSNSQSSIQNSPMNSQKSRSLPTPIPTLQSIYNDDINTNGFISQYIKDEIGVLSKKESLGPGEYVQEVNTLKRLPLIPKDFKEFYIFVTKQQILQLHQPITFYIFLELLNQSGLKDYHKKFTEYTKRKYEDRLSIKKPHQQQQQQVRHNT</sequence>
<comment type="caution">
    <text evidence="2">The sequence shown here is derived from an EMBL/GenBank/DDBJ whole genome shotgun (WGS) entry which is preliminary data.</text>
</comment>
<dbReference type="EMBL" id="JASPKY010000291">
    <property type="protein sequence ID" value="KAK9710538.1"/>
    <property type="molecule type" value="Genomic_DNA"/>
</dbReference>
<reference evidence="2 3" key="1">
    <citation type="journal article" date="2024" name="BMC Genomics">
        <title>De novo assembly and annotation of Popillia japonica's genome with initial clues to its potential as an invasive pest.</title>
        <authorList>
            <person name="Cucini C."/>
            <person name="Boschi S."/>
            <person name="Funari R."/>
            <person name="Cardaioli E."/>
            <person name="Iannotti N."/>
            <person name="Marturano G."/>
            <person name="Paoli F."/>
            <person name="Bruttini M."/>
            <person name="Carapelli A."/>
            <person name="Frati F."/>
            <person name="Nardi F."/>
        </authorList>
    </citation>
    <scope>NUCLEOTIDE SEQUENCE [LARGE SCALE GENOMIC DNA]</scope>
    <source>
        <strain evidence="2">DMR45628</strain>
    </source>
</reference>
<feature type="region of interest" description="Disordered" evidence="1">
    <location>
        <begin position="740"/>
        <end position="780"/>
    </location>
</feature>
<evidence type="ECO:0000313" key="2">
    <source>
        <dbReference type="EMBL" id="KAK9710538.1"/>
    </source>
</evidence>
<accession>A0AAW1K071</accession>
<evidence type="ECO:0000256" key="1">
    <source>
        <dbReference type="SAM" id="MobiDB-lite"/>
    </source>
</evidence>
<feature type="region of interest" description="Disordered" evidence="1">
    <location>
        <begin position="228"/>
        <end position="267"/>
    </location>
</feature>
<dbReference type="AlphaFoldDB" id="A0AAW1K071"/>
<protein>
    <submittedName>
        <fullName evidence="2">Uncharacterized protein</fullName>
    </submittedName>
</protein>
<feature type="region of interest" description="Disordered" evidence="1">
    <location>
        <begin position="826"/>
        <end position="848"/>
    </location>
</feature>
<feature type="compositionally biased region" description="Low complexity" evidence="1">
    <location>
        <begin position="1068"/>
        <end position="1078"/>
    </location>
</feature>
<feature type="compositionally biased region" description="Polar residues" evidence="1">
    <location>
        <begin position="308"/>
        <end position="317"/>
    </location>
</feature>
<keyword evidence="3" id="KW-1185">Reference proteome</keyword>
<feature type="region of interest" description="Disordered" evidence="1">
    <location>
        <begin position="1068"/>
        <end position="1102"/>
    </location>
</feature>
<feature type="region of interest" description="Disordered" evidence="1">
    <location>
        <begin position="494"/>
        <end position="515"/>
    </location>
</feature>
<dbReference type="Proteomes" id="UP001458880">
    <property type="component" value="Unassembled WGS sequence"/>
</dbReference>
<gene>
    <name evidence="2" type="ORF">QE152_g25969</name>
</gene>
<evidence type="ECO:0000313" key="3">
    <source>
        <dbReference type="Proteomes" id="UP001458880"/>
    </source>
</evidence>
<feature type="region of interest" description="Disordered" evidence="1">
    <location>
        <begin position="52"/>
        <end position="118"/>
    </location>
</feature>
<feature type="compositionally biased region" description="Low complexity" evidence="1">
    <location>
        <begin position="290"/>
        <end position="307"/>
    </location>
</feature>
<name>A0AAW1K071_POPJA</name>
<feature type="region of interest" description="Disordered" evidence="1">
    <location>
        <begin position="860"/>
        <end position="892"/>
    </location>
</feature>
<feature type="compositionally biased region" description="Polar residues" evidence="1">
    <location>
        <begin position="826"/>
        <end position="843"/>
    </location>
</feature>
<feature type="compositionally biased region" description="Polar residues" evidence="1">
    <location>
        <begin position="864"/>
        <end position="880"/>
    </location>
</feature>
<proteinExistence type="predicted"/>
<feature type="region of interest" description="Disordered" evidence="1">
    <location>
        <begin position="290"/>
        <end position="325"/>
    </location>
</feature>
<feature type="compositionally biased region" description="Basic and acidic residues" evidence="1">
    <location>
        <begin position="61"/>
        <end position="77"/>
    </location>
</feature>